<dbReference type="AlphaFoldDB" id="A0A542ZN29"/>
<accession>A0A542ZN29</accession>
<protein>
    <submittedName>
        <fullName evidence="2">Pimeloyl-ACP methyl ester carboxylesterase</fullName>
    </submittedName>
</protein>
<dbReference type="PRINTS" id="PR00412">
    <property type="entry name" value="EPOXHYDRLASE"/>
</dbReference>
<feature type="domain" description="AB hydrolase-1" evidence="1">
    <location>
        <begin position="34"/>
        <end position="288"/>
    </location>
</feature>
<keyword evidence="3" id="KW-1185">Reference proteome</keyword>
<organism evidence="2 3">
    <name type="scientific">Oryzihumus leptocrescens</name>
    <dbReference type="NCBI Taxonomy" id="297536"/>
    <lineage>
        <taxon>Bacteria</taxon>
        <taxon>Bacillati</taxon>
        <taxon>Actinomycetota</taxon>
        <taxon>Actinomycetes</taxon>
        <taxon>Micrococcales</taxon>
        <taxon>Intrasporangiaceae</taxon>
        <taxon>Oryzihumus</taxon>
    </lineage>
</organism>
<dbReference type="OrthoDB" id="5422338at2"/>
<dbReference type="SUPFAM" id="SSF53474">
    <property type="entry name" value="alpha/beta-Hydrolases"/>
    <property type="match status" value="1"/>
</dbReference>
<reference evidence="2 3" key="1">
    <citation type="submission" date="2019-06" db="EMBL/GenBank/DDBJ databases">
        <title>Sequencing the genomes of 1000 actinobacteria strains.</title>
        <authorList>
            <person name="Klenk H.-P."/>
        </authorList>
    </citation>
    <scope>NUCLEOTIDE SEQUENCE [LARGE SCALE GENOMIC DNA]</scope>
    <source>
        <strain evidence="2 3">DSM 18082</strain>
    </source>
</reference>
<dbReference type="InterPro" id="IPR000073">
    <property type="entry name" value="AB_hydrolase_1"/>
</dbReference>
<evidence type="ECO:0000259" key="1">
    <source>
        <dbReference type="Pfam" id="PF00561"/>
    </source>
</evidence>
<evidence type="ECO:0000313" key="2">
    <source>
        <dbReference type="EMBL" id="TQL61771.1"/>
    </source>
</evidence>
<dbReference type="Gene3D" id="3.40.50.1820">
    <property type="entry name" value="alpha/beta hydrolase"/>
    <property type="match status" value="1"/>
</dbReference>
<dbReference type="Proteomes" id="UP000319514">
    <property type="component" value="Unassembled WGS sequence"/>
</dbReference>
<gene>
    <name evidence="2" type="ORF">FB474_3190</name>
</gene>
<dbReference type="RefSeq" id="WP_141789507.1">
    <property type="nucleotide sequence ID" value="NZ_BAAAKX010000012.1"/>
</dbReference>
<dbReference type="PANTHER" id="PTHR43798">
    <property type="entry name" value="MONOACYLGLYCEROL LIPASE"/>
    <property type="match status" value="1"/>
</dbReference>
<evidence type="ECO:0000313" key="3">
    <source>
        <dbReference type="Proteomes" id="UP000319514"/>
    </source>
</evidence>
<dbReference type="Pfam" id="PF00561">
    <property type="entry name" value="Abhydrolase_1"/>
    <property type="match status" value="1"/>
</dbReference>
<dbReference type="InterPro" id="IPR029058">
    <property type="entry name" value="AB_hydrolase_fold"/>
</dbReference>
<proteinExistence type="predicted"/>
<dbReference type="EMBL" id="VFOQ01000001">
    <property type="protein sequence ID" value="TQL61771.1"/>
    <property type="molecule type" value="Genomic_DNA"/>
</dbReference>
<dbReference type="InterPro" id="IPR050266">
    <property type="entry name" value="AB_hydrolase_sf"/>
</dbReference>
<sequence length="311" mass="32376">MSTRHTVRADDGTPIAAWVDGPGEVPGGDGAGVTLVLAHGWTLDHSSWDRVAHALGAADPALRVVRYDQRGHGASGRGTRRPTIRRLGDDLACVIGELAPSGPLVLAGHSMGGMSILAMAGAHPGLVRDRVAGVGLVSTAASLVQEDAGHFASASGAPPRLRRVAARVLPWLMRLLAAVPGRVRVRGQRLEGSRALLFGRGADESDVTSTHRVITANPAATIGRFFLALSAHHELDALPVLADVPTAVLVGSADKLTPPRFSAVIAQALPQAHHEVLDGAGHMLPLERTQTVTEHLLRLARGSRVGAGQEA</sequence>
<comment type="caution">
    <text evidence="2">The sequence shown here is derived from an EMBL/GenBank/DDBJ whole genome shotgun (WGS) entry which is preliminary data.</text>
</comment>
<dbReference type="GO" id="GO:0003824">
    <property type="term" value="F:catalytic activity"/>
    <property type="evidence" value="ECO:0007669"/>
    <property type="project" value="InterPro"/>
</dbReference>
<dbReference type="InterPro" id="IPR000639">
    <property type="entry name" value="Epox_hydrolase-like"/>
</dbReference>
<name>A0A542ZN29_9MICO</name>